<name>A0ABV8VQG5_9BACI</name>
<keyword evidence="4" id="KW-0460">Magnesium</keyword>
<keyword evidence="6" id="KW-1185">Reference proteome</keyword>
<dbReference type="Pfam" id="PF00702">
    <property type="entry name" value="Hydrolase"/>
    <property type="match status" value="1"/>
</dbReference>
<evidence type="ECO:0000256" key="4">
    <source>
        <dbReference type="ARBA" id="ARBA00022842"/>
    </source>
</evidence>
<sequence>MKTIIFDVDDTLYDQLSPFKQAIATHLDGFIAEEDILPLYLSSRKYSDEVFEKHMSGEITALDLQIYRIMNACADFQIPLTKEDAISFQQTYYNKQQEIQLFPEVEELFHFLYEKKFQLAILTNGEDAHQARKIKQLQLEKWIPTQHIFVSGAIGYSKPDPRVFQHIEDRLAISKEETIYIGDSYENDIVGAKQVGWKAIWFNHRQREIEGKTVDADYTIHKASDLLSIFI</sequence>
<dbReference type="SUPFAM" id="SSF56784">
    <property type="entry name" value="HAD-like"/>
    <property type="match status" value="1"/>
</dbReference>
<proteinExistence type="predicted"/>
<dbReference type="InterPro" id="IPR023214">
    <property type="entry name" value="HAD_sf"/>
</dbReference>
<dbReference type="Gene3D" id="1.20.120.710">
    <property type="entry name" value="Haloacid dehalogenase hydrolase-like domain"/>
    <property type="match status" value="1"/>
</dbReference>
<keyword evidence="3 5" id="KW-0378">Hydrolase</keyword>
<accession>A0ABV8VQG5</accession>
<evidence type="ECO:0000256" key="1">
    <source>
        <dbReference type="ARBA" id="ARBA00001946"/>
    </source>
</evidence>
<dbReference type="PANTHER" id="PTHR46470">
    <property type="entry name" value="N-ACYLNEURAMINATE-9-PHOSPHATASE"/>
    <property type="match status" value="1"/>
</dbReference>
<dbReference type="InterPro" id="IPR006439">
    <property type="entry name" value="HAD-SF_hydro_IA"/>
</dbReference>
<dbReference type="GO" id="GO:0016787">
    <property type="term" value="F:hydrolase activity"/>
    <property type="evidence" value="ECO:0007669"/>
    <property type="project" value="UniProtKB-KW"/>
</dbReference>
<reference evidence="6" key="1">
    <citation type="journal article" date="2019" name="Int. J. Syst. Evol. Microbiol.">
        <title>The Global Catalogue of Microorganisms (GCM) 10K type strain sequencing project: providing services to taxonomists for standard genome sequencing and annotation.</title>
        <authorList>
            <consortium name="The Broad Institute Genomics Platform"/>
            <consortium name="The Broad Institute Genome Sequencing Center for Infectious Disease"/>
            <person name="Wu L."/>
            <person name="Ma J."/>
        </authorList>
    </citation>
    <scope>NUCLEOTIDE SEQUENCE [LARGE SCALE GENOMIC DNA]</scope>
    <source>
        <strain evidence="6">KACC 14058</strain>
    </source>
</reference>
<comment type="caution">
    <text evidence="5">The sequence shown here is derived from an EMBL/GenBank/DDBJ whole genome shotgun (WGS) entry which is preliminary data.</text>
</comment>
<dbReference type="EMBL" id="JBHSDV010000001">
    <property type="protein sequence ID" value="MFC4386265.1"/>
    <property type="molecule type" value="Genomic_DNA"/>
</dbReference>
<dbReference type="InterPro" id="IPR006549">
    <property type="entry name" value="HAD-SF_hydro_IIIA"/>
</dbReference>
<dbReference type="NCBIfam" id="TIGR01662">
    <property type="entry name" value="HAD-SF-IIIA"/>
    <property type="match status" value="1"/>
</dbReference>
<evidence type="ECO:0000256" key="2">
    <source>
        <dbReference type="ARBA" id="ARBA00022723"/>
    </source>
</evidence>
<dbReference type="NCBIfam" id="TIGR01549">
    <property type="entry name" value="HAD-SF-IA-v1"/>
    <property type="match status" value="1"/>
</dbReference>
<dbReference type="InterPro" id="IPR051400">
    <property type="entry name" value="HAD-like_hydrolase"/>
</dbReference>
<evidence type="ECO:0000313" key="6">
    <source>
        <dbReference type="Proteomes" id="UP001595880"/>
    </source>
</evidence>
<dbReference type="Gene3D" id="3.40.50.1000">
    <property type="entry name" value="HAD superfamily/HAD-like"/>
    <property type="match status" value="1"/>
</dbReference>
<dbReference type="SFLD" id="SFLDS00003">
    <property type="entry name" value="Haloacid_Dehalogenase"/>
    <property type="match status" value="1"/>
</dbReference>
<dbReference type="SFLD" id="SFLDG01129">
    <property type="entry name" value="C1.5:_HAD__Beta-PGM__Phosphata"/>
    <property type="match status" value="1"/>
</dbReference>
<evidence type="ECO:0000313" key="5">
    <source>
        <dbReference type="EMBL" id="MFC4386265.1"/>
    </source>
</evidence>
<protein>
    <submittedName>
        <fullName evidence="5">HAD family hydrolase</fullName>
        <ecNumber evidence="5">3.1.3.-</ecNumber>
    </submittedName>
</protein>
<evidence type="ECO:0000256" key="3">
    <source>
        <dbReference type="ARBA" id="ARBA00022801"/>
    </source>
</evidence>
<dbReference type="PANTHER" id="PTHR46470:SF2">
    <property type="entry name" value="GLYCERALDEHYDE 3-PHOSPHATE PHOSPHATASE"/>
    <property type="match status" value="1"/>
</dbReference>
<dbReference type="PRINTS" id="PR00413">
    <property type="entry name" value="HADHALOGNASE"/>
</dbReference>
<dbReference type="InterPro" id="IPR036412">
    <property type="entry name" value="HAD-like_sf"/>
</dbReference>
<dbReference type="Proteomes" id="UP001595880">
    <property type="component" value="Unassembled WGS sequence"/>
</dbReference>
<organism evidence="5 6">
    <name type="scientific">Gracilibacillus marinus</name>
    <dbReference type="NCBI Taxonomy" id="630535"/>
    <lineage>
        <taxon>Bacteria</taxon>
        <taxon>Bacillati</taxon>
        <taxon>Bacillota</taxon>
        <taxon>Bacilli</taxon>
        <taxon>Bacillales</taxon>
        <taxon>Bacillaceae</taxon>
        <taxon>Gracilibacillus</taxon>
    </lineage>
</organism>
<dbReference type="RefSeq" id="WP_390194725.1">
    <property type="nucleotide sequence ID" value="NZ_JBHSDV010000001.1"/>
</dbReference>
<keyword evidence="2" id="KW-0479">Metal-binding</keyword>
<comment type="cofactor">
    <cofactor evidence="1">
        <name>Mg(2+)</name>
        <dbReference type="ChEBI" id="CHEBI:18420"/>
    </cofactor>
</comment>
<gene>
    <name evidence="5" type="ORF">ACFOZ1_00450</name>
</gene>
<dbReference type="EC" id="3.1.3.-" evidence="5"/>